<dbReference type="NCBIfam" id="TIGR00879">
    <property type="entry name" value="SP"/>
    <property type="match status" value="1"/>
</dbReference>
<name>A0A1V8SYR6_9PEZI</name>
<dbReference type="InterPro" id="IPR036259">
    <property type="entry name" value="MFS_trans_sf"/>
</dbReference>
<dbReference type="OrthoDB" id="5290825at2759"/>
<dbReference type="GO" id="GO:0015791">
    <property type="term" value="P:polyol transmembrane transport"/>
    <property type="evidence" value="ECO:0007669"/>
    <property type="project" value="UniProtKB-ARBA"/>
</dbReference>
<organism evidence="10 11">
    <name type="scientific">Cryoendolithus antarcticus</name>
    <dbReference type="NCBI Taxonomy" id="1507870"/>
    <lineage>
        <taxon>Eukaryota</taxon>
        <taxon>Fungi</taxon>
        <taxon>Dikarya</taxon>
        <taxon>Ascomycota</taxon>
        <taxon>Pezizomycotina</taxon>
        <taxon>Dothideomycetes</taxon>
        <taxon>Dothideomycetidae</taxon>
        <taxon>Cladosporiales</taxon>
        <taxon>Cladosporiaceae</taxon>
        <taxon>Cryoendolithus</taxon>
    </lineage>
</organism>
<comment type="caution">
    <text evidence="10">The sequence shown here is derived from an EMBL/GenBank/DDBJ whole genome shotgun (WGS) entry which is preliminary data.</text>
</comment>
<dbReference type="STRING" id="1507870.A0A1V8SYR6"/>
<dbReference type="PRINTS" id="PR00171">
    <property type="entry name" value="SUGRTRNSPORT"/>
</dbReference>
<dbReference type="SUPFAM" id="SSF103473">
    <property type="entry name" value="MFS general substrate transporter"/>
    <property type="match status" value="1"/>
</dbReference>
<dbReference type="PANTHER" id="PTHR48020:SF4">
    <property type="entry name" value="SYMPORT, PUTATIVE (AFU_ORTHOLOGUE AFUA_3G11790)-RELATED"/>
    <property type="match status" value="1"/>
</dbReference>
<dbReference type="InParanoid" id="A0A1V8SYR6"/>
<evidence type="ECO:0000256" key="2">
    <source>
        <dbReference type="ARBA" id="ARBA00010992"/>
    </source>
</evidence>
<keyword evidence="4 8" id="KW-0812">Transmembrane</keyword>
<feature type="domain" description="Major facilitator superfamily (MFS) profile" evidence="9">
    <location>
        <begin position="107"/>
        <end position="541"/>
    </location>
</feature>
<dbReference type="Pfam" id="PF00083">
    <property type="entry name" value="Sugar_tr"/>
    <property type="match status" value="1"/>
</dbReference>
<keyword evidence="5 8" id="KW-1133">Transmembrane helix</keyword>
<accession>A0A1V8SYR6</accession>
<keyword evidence="6 8" id="KW-0472">Membrane</keyword>
<feature type="transmembrane region" description="Helical" evidence="8">
    <location>
        <begin position="359"/>
        <end position="383"/>
    </location>
</feature>
<dbReference type="InterPro" id="IPR005829">
    <property type="entry name" value="Sugar_transporter_CS"/>
</dbReference>
<dbReference type="PROSITE" id="PS00216">
    <property type="entry name" value="SUGAR_TRANSPORT_1"/>
    <property type="match status" value="1"/>
</dbReference>
<dbReference type="Gene3D" id="1.20.1250.20">
    <property type="entry name" value="MFS general substrate transporter like domains"/>
    <property type="match status" value="1"/>
</dbReference>
<evidence type="ECO:0000256" key="4">
    <source>
        <dbReference type="ARBA" id="ARBA00022692"/>
    </source>
</evidence>
<feature type="transmembrane region" description="Helical" evidence="8">
    <location>
        <begin position="395"/>
        <end position="413"/>
    </location>
</feature>
<keyword evidence="3 7" id="KW-0813">Transport</keyword>
<dbReference type="AlphaFoldDB" id="A0A1V8SYR6"/>
<dbReference type="GO" id="GO:0015798">
    <property type="term" value="P:myo-inositol transport"/>
    <property type="evidence" value="ECO:0007669"/>
    <property type="project" value="UniProtKB-ARBA"/>
</dbReference>
<dbReference type="InterPro" id="IPR005828">
    <property type="entry name" value="MFS_sugar_transport-like"/>
</dbReference>
<gene>
    <name evidence="10" type="ORF">B0A48_10835</name>
</gene>
<feature type="transmembrane region" description="Helical" evidence="8">
    <location>
        <begin position="100"/>
        <end position="120"/>
    </location>
</feature>
<dbReference type="EMBL" id="NAJO01000022">
    <property type="protein sequence ID" value="OQO04224.1"/>
    <property type="molecule type" value="Genomic_DNA"/>
</dbReference>
<feature type="transmembrane region" description="Helical" evidence="8">
    <location>
        <begin position="516"/>
        <end position="537"/>
    </location>
</feature>
<dbReference type="InterPro" id="IPR050814">
    <property type="entry name" value="Myo-inositol_Transporter"/>
</dbReference>
<feature type="transmembrane region" description="Helical" evidence="8">
    <location>
        <begin position="420"/>
        <end position="442"/>
    </location>
</feature>
<dbReference type="GO" id="GO:0016020">
    <property type="term" value="C:membrane"/>
    <property type="evidence" value="ECO:0007669"/>
    <property type="project" value="UniProtKB-SubCell"/>
</dbReference>
<dbReference type="PROSITE" id="PS00217">
    <property type="entry name" value="SUGAR_TRANSPORT_2"/>
    <property type="match status" value="1"/>
</dbReference>
<evidence type="ECO:0000256" key="7">
    <source>
        <dbReference type="RuleBase" id="RU003346"/>
    </source>
</evidence>
<feature type="transmembrane region" description="Helical" evidence="8">
    <location>
        <begin position="237"/>
        <end position="259"/>
    </location>
</feature>
<feature type="transmembrane region" description="Helical" evidence="8">
    <location>
        <begin position="486"/>
        <end position="510"/>
    </location>
</feature>
<evidence type="ECO:0000256" key="8">
    <source>
        <dbReference type="SAM" id="Phobius"/>
    </source>
</evidence>
<sequence length="594" mass="66336">MDNKDPSKTNVEYHEDATLGKALHHNVDARIRNPLSGLSTTELRDQVDAFCGKYGFEGKSETFQKAALVAQLPDEFESIPSLNEDDKHWLRMETTHKWKLPWTMYMCIGIVSIGSAIQGWDNTGANGANLSFPTEFGIEDRHWLVGCINAAPTLFGLLSAWAADPVNQLLGRRGTIFATNLFVVFPVLGQAFTHNWYELLICRLFMGLGMGIKISTIPVYSAEVAPANIRGGMVTSFQLWVAFGILVGFSSNLIFMNIGPLAWRYQLGAAFAPAVPLMALIWFCPESPRWLIKKGRYQKAFTNFCRIRNSELIAARELFYAHSQIAAEGELFGGRTLWARAMEIFTVPRIRRATLASSTIVIGQQFSGINAVAFYSSTIFAAAGYSPRDALLCSFGWGFVTFVFAIPAVFTMDKFGRRNLLLFTFPQMAWTLLATGFCFLIPESSGARFPLVAVFIFLFAVFYGPGIGPIPSIYFSEAFPLSHREIGAAFTICVNNAVGSALSLTFPSLLASTGPTGAFCFYAGLNMLAFCVIFFVVPETKQRTLEELDYVFGVPTSKHAHYQVRVWLPWWFKRYVRWQRDAKLEPLYQTEGSY</sequence>
<evidence type="ECO:0000256" key="5">
    <source>
        <dbReference type="ARBA" id="ARBA00022989"/>
    </source>
</evidence>
<dbReference type="InterPro" id="IPR020846">
    <property type="entry name" value="MFS_dom"/>
</dbReference>
<feature type="transmembrane region" description="Helical" evidence="8">
    <location>
        <begin position="265"/>
        <end position="284"/>
    </location>
</feature>
<evidence type="ECO:0000313" key="11">
    <source>
        <dbReference type="Proteomes" id="UP000192596"/>
    </source>
</evidence>
<dbReference type="GO" id="GO:0022857">
    <property type="term" value="F:transmembrane transporter activity"/>
    <property type="evidence" value="ECO:0007669"/>
    <property type="project" value="InterPro"/>
</dbReference>
<feature type="transmembrane region" description="Helical" evidence="8">
    <location>
        <begin position="204"/>
        <end position="225"/>
    </location>
</feature>
<dbReference type="FunFam" id="1.20.1250.20:FF:000474">
    <property type="entry name" value="Sugar transporter, putative"/>
    <property type="match status" value="1"/>
</dbReference>
<protein>
    <recommendedName>
        <fullName evidence="9">Major facilitator superfamily (MFS) profile domain-containing protein</fullName>
    </recommendedName>
</protein>
<dbReference type="PANTHER" id="PTHR48020">
    <property type="entry name" value="PROTON MYO-INOSITOL COTRANSPORTER"/>
    <property type="match status" value="1"/>
</dbReference>
<evidence type="ECO:0000256" key="1">
    <source>
        <dbReference type="ARBA" id="ARBA00004141"/>
    </source>
</evidence>
<dbReference type="PROSITE" id="PS50850">
    <property type="entry name" value="MFS"/>
    <property type="match status" value="1"/>
</dbReference>
<evidence type="ECO:0000256" key="3">
    <source>
        <dbReference type="ARBA" id="ARBA00022448"/>
    </source>
</evidence>
<proteinExistence type="inferred from homology"/>
<dbReference type="InterPro" id="IPR003663">
    <property type="entry name" value="Sugar/inositol_transpt"/>
</dbReference>
<keyword evidence="11" id="KW-1185">Reference proteome</keyword>
<reference evidence="11" key="1">
    <citation type="submission" date="2017-03" db="EMBL/GenBank/DDBJ databases">
        <title>Genomes of endolithic fungi from Antarctica.</title>
        <authorList>
            <person name="Coleine C."/>
            <person name="Masonjones S."/>
            <person name="Stajich J.E."/>
        </authorList>
    </citation>
    <scope>NUCLEOTIDE SEQUENCE [LARGE SCALE GENOMIC DNA]</scope>
    <source>
        <strain evidence="11">CCFEE 5527</strain>
    </source>
</reference>
<comment type="similarity">
    <text evidence="2 7">Belongs to the major facilitator superfamily. Sugar transporter (TC 2.A.1.1) family.</text>
</comment>
<comment type="subcellular location">
    <subcellularLocation>
        <location evidence="1">Membrane</location>
        <topology evidence="1">Multi-pass membrane protein</topology>
    </subcellularLocation>
</comment>
<feature type="transmembrane region" description="Helical" evidence="8">
    <location>
        <begin position="175"/>
        <end position="192"/>
    </location>
</feature>
<dbReference type="Proteomes" id="UP000192596">
    <property type="component" value="Unassembled WGS sequence"/>
</dbReference>
<evidence type="ECO:0000313" key="10">
    <source>
        <dbReference type="EMBL" id="OQO04224.1"/>
    </source>
</evidence>
<evidence type="ECO:0000256" key="6">
    <source>
        <dbReference type="ARBA" id="ARBA00023136"/>
    </source>
</evidence>
<feature type="transmembrane region" description="Helical" evidence="8">
    <location>
        <begin position="143"/>
        <end position="163"/>
    </location>
</feature>
<feature type="transmembrane region" description="Helical" evidence="8">
    <location>
        <begin position="448"/>
        <end position="474"/>
    </location>
</feature>
<evidence type="ECO:0000259" key="9">
    <source>
        <dbReference type="PROSITE" id="PS50850"/>
    </source>
</evidence>